<reference evidence="2 3" key="1">
    <citation type="submission" date="2018-05" db="EMBL/GenBank/DDBJ databases">
        <title>Genomic Encyclopedia of Archaeal and Bacterial Type Strains, Phase II (KMG-II): from individual species to whole genera.</title>
        <authorList>
            <person name="Goeker M."/>
        </authorList>
    </citation>
    <scope>NUCLEOTIDE SEQUENCE [LARGE SCALE GENOMIC DNA]</scope>
    <source>
        <strain evidence="2 3">DSM 22214</strain>
    </source>
</reference>
<accession>A0A316EBB0</accession>
<organism evidence="2 3">
    <name type="scientific">Arcicella aurantiaca</name>
    <dbReference type="NCBI Taxonomy" id="591202"/>
    <lineage>
        <taxon>Bacteria</taxon>
        <taxon>Pseudomonadati</taxon>
        <taxon>Bacteroidota</taxon>
        <taxon>Cytophagia</taxon>
        <taxon>Cytophagales</taxon>
        <taxon>Flectobacillaceae</taxon>
        <taxon>Arcicella</taxon>
    </lineage>
</organism>
<protein>
    <recommendedName>
        <fullName evidence="4">DUF5723 domain-containing protein</fullName>
    </recommendedName>
</protein>
<evidence type="ECO:0000256" key="1">
    <source>
        <dbReference type="SAM" id="SignalP"/>
    </source>
</evidence>
<dbReference type="EMBL" id="QGGO01000011">
    <property type="protein sequence ID" value="PWK26609.1"/>
    <property type="molecule type" value="Genomic_DNA"/>
</dbReference>
<keyword evidence="3" id="KW-1185">Reference proteome</keyword>
<evidence type="ECO:0008006" key="4">
    <source>
        <dbReference type="Google" id="ProtNLM"/>
    </source>
</evidence>
<sequence>MKIRQSTYKFINLFIIANCLLLTINCNAQLSNKQGISTISIHPSGTLFTFGLPQNSTVSSGFQQSVFSYVPFPFTVFPINSSVNRQGKTELSGLIGSFDLGLNISKLLKNDRILRTEAGVYYACIPHSYSIGNDYQFSLNNKVASIWQNTVSYSGLSASVTYTSKSLGRRGWGEARNYAQFGIRTMNYLDKSAENQEDWVFNGKGFKTQSEVVNRNSFLFFLELGKTYWRRADDMRSLDMGIRVGIPTGSFVSNTFTGYNNNVPTASNNILENGAYIGFQMSYHLPLMQLQKATSKIKKADKIYCEMERKVVVKHHYRITENELQIQLYDHENEDGDVVSVCFNGQYLIEKHSLTQKPKILILKFLPNQQNVLTVFAHNTGKEGANTSAIRFMLNGKMQEIILYADKKESEGIEFMY</sequence>
<dbReference type="Proteomes" id="UP000245489">
    <property type="component" value="Unassembled WGS sequence"/>
</dbReference>
<feature type="chain" id="PRO_5016380640" description="DUF5723 domain-containing protein" evidence="1">
    <location>
        <begin position="29"/>
        <end position="417"/>
    </location>
</feature>
<keyword evidence="1" id="KW-0732">Signal</keyword>
<dbReference type="RefSeq" id="WP_146199152.1">
    <property type="nucleotide sequence ID" value="NZ_QGGO01000011.1"/>
</dbReference>
<proteinExistence type="predicted"/>
<evidence type="ECO:0000313" key="2">
    <source>
        <dbReference type="EMBL" id="PWK26609.1"/>
    </source>
</evidence>
<name>A0A316EBB0_9BACT</name>
<gene>
    <name evidence="2" type="ORF">LV89_02458</name>
</gene>
<evidence type="ECO:0000313" key="3">
    <source>
        <dbReference type="Proteomes" id="UP000245489"/>
    </source>
</evidence>
<feature type="signal peptide" evidence="1">
    <location>
        <begin position="1"/>
        <end position="28"/>
    </location>
</feature>
<dbReference type="OrthoDB" id="1491125at2"/>
<dbReference type="AlphaFoldDB" id="A0A316EBB0"/>
<comment type="caution">
    <text evidence="2">The sequence shown here is derived from an EMBL/GenBank/DDBJ whole genome shotgun (WGS) entry which is preliminary data.</text>
</comment>